<feature type="region of interest" description="Disordered" evidence="1">
    <location>
        <begin position="1"/>
        <end position="31"/>
    </location>
</feature>
<proteinExistence type="predicted"/>
<gene>
    <name evidence="2" type="ORF">O9K51_06980</name>
</gene>
<reference evidence="2" key="1">
    <citation type="submission" date="2023-01" db="EMBL/GenBank/DDBJ databases">
        <title>The growth and conidiation of Purpureocillium lavendulum are regulated by nitrogen source and histone H3K14 acetylation.</title>
        <authorList>
            <person name="Tang P."/>
            <person name="Han J."/>
            <person name="Zhang C."/>
            <person name="Tang P."/>
            <person name="Qi F."/>
            <person name="Zhang K."/>
            <person name="Liang L."/>
        </authorList>
    </citation>
    <scope>NUCLEOTIDE SEQUENCE</scope>
    <source>
        <strain evidence="2">YMF1.00683</strain>
    </source>
</reference>
<evidence type="ECO:0000313" key="3">
    <source>
        <dbReference type="Proteomes" id="UP001163105"/>
    </source>
</evidence>
<dbReference type="Proteomes" id="UP001163105">
    <property type="component" value="Unassembled WGS sequence"/>
</dbReference>
<sequence length="292" mass="31005">MGKGKEAECPPPPGPSPPPYCEHDDGPPDAPPDCNQALSEQGVHTSTRYPIFPSVMNLHGSRLRWLSADLCGTTARERLFHVDFHTGLSATGPLGARPGIVLRSGPSGKASILGAGGWTSASAATTRDPSPDSVILLPSLDPDGGADLVEETMRGATTPAKDVLFRFNVETGEKWIREEFVWELLDAGSGGDSKRRRFRLSRAGTRAPAGGKGGSSSKAEDSTVAMLRFNPTAHSLHYLQLELLGIGRTGYLGQRWTLMTVLMALRLWMLRVNLQAGAGGASAGEKAHGLKS</sequence>
<name>A0AB34FQY5_9HYPO</name>
<evidence type="ECO:0000313" key="2">
    <source>
        <dbReference type="EMBL" id="KAJ6441184.1"/>
    </source>
</evidence>
<protein>
    <submittedName>
        <fullName evidence="2">Delta 8-(E)-sphingolipid desaturase</fullName>
    </submittedName>
</protein>
<keyword evidence="3" id="KW-1185">Reference proteome</keyword>
<feature type="compositionally biased region" description="Pro residues" evidence="1">
    <location>
        <begin position="9"/>
        <end position="20"/>
    </location>
</feature>
<evidence type="ECO:0000256" key="1">
    <source>
        <dbReference type="SAM" id="MobiDB-lite"/>
    </source>
</evidence>
<comment type="caution">
    <text evidence="2">The sequence shown here is derived from an EMBL/GenBank/DDBJ whole genome shotgun (WGS) entry which is preliminary data.</text>
</comment>
<accession>A0AB34FQY5</accession>
<dbReference type="EMBL" id="JAQHRD010000005">
    <property type="protein sequence ID" value="KAJ6441184.1"/>
    <property type="molecule type" value="Genomic_DNA"/>
</dbReference>
<dbReference type="AlphaFoldDB" id="A0AB34FQY5"/>
<organism evidence="2 3">
    <name type="scientific">Purpureocillium lavendulum</name>
    <dbReference type="NCBI Taxonomy" id="1247861"/>
    <lineage>
        <taxon>Eukaryota</taxon>
        <taxon>Fungi</taxon>
        <taxon>Dikarya</taxon>
        <taxon>Ascomycota</taxon>
        <taxon>Pezizomycotina</taxon>
        <taxon>Sordariomycetes</taxon>
        <taxon>Hypocreomycetidae</taxon>
        <taxon>Hypocreales</taxon>
        <taxon>Ophiocordycipitaceae</taxon>
        <taxon>Purpureocillium</taxon>
    </lineage>
</organism>
<feature type="region of interest" description="Disordered" evidence="1">
    <location>
        <begin position="189"/>
        <end position="220"/>
    </location>
</feature>